<evidence type="ECO:0000256" key="1">
    <source>
        <dbReference type="ARBA" id="ARBA00022737"/>
    </source>
</evidence>
<name>A0ABR1ETR7_NECAM</name>
<keyword evidence="4" id="KW-1185">Reference proteome</keyword>
<proteinExistence type="predicted"/>
<dbReference type="PANTHER" id="PTHR24637">
    <property type="entry name" value="COLLAGEN"/>
    <property type="match status" value="1"/>
</dbReference>
<organism evidence="3 4">
    <name type="scientific">Necator americanus</name>
    <name type="common">Human hookworm</name>
    <dbReference type="NCBI Taxonomy" id="51031"/>
    <lineage>
        <taxon>Eukaryota</taxon>
        <taxon>Metazoa</taxon>
        <taxon>Ecdysozoa</taxon>
        <taxon>Nematoda</taxon>
        <taxon>Chromadorea</taxon>
        <taxon>Rhabditida</taxon>
        <taxon>Rhabditina</taxon>
        <taxon>Rhabditomorpha</taxon>
        <taxon>Strongyloidea</taxon>
        <taxon>Ancylostomatidae</taxon>
        <taxon>Bunostominae</taxon>
        <taxon>Necator</taxon>
    </lineage>
</organism>
<gene>
    <name evidence="3" type="primary">Necator_chrX.g25924</name>
    <name evidence="3" type="ORF">RB195_025758</name>
</gene>
<dbReference type="PANTHER" id="PTHR24637:SF380">
    <property type="entry name" value="COL_CUTICLE_N DOMAIN-CONTAINING PROTEIN"/>
    <property type="match status" value="1"/>
</dbReference>
<evidence type="ECO:0000313" key="4">
    <source>
        <dbReference type="Proteomes" id="UP001303046"/>
    </source>
</evidence>
<feature type="region of interest" description="Disordered" evidence="2">
    <location>
        <begin position="372"/>
        <end position="441"/>
    </location>
</feature>
<sequence>MTIIGPDPQPQLTDISSLNSKNGSQCNQVMSSPYEDPATKFASRIATVTSLLVVISCSILYTATIIGIETFASQYEDLIKAFEETHQTTYNDLISLGIDRIRRDAYYTEPRRTFIEYGTGAGGEWGRVHKRRPPSSYEPRICDCTVIQCPRGPRGPPGPNGAPAEDGHPGEPGRPGIDGLFLGEEIVCPPCPPGPRGEDGPQGEKGQRGKSGIPGIPGPDGINEPGPIGVPGNRGQTGRPGKKGTPGEPGQDAVQLIGVPGPKGERGPPGFPGPRGDPGSNGIPAPPGPEGPPGSAGDIGDPGEYGLRGPPGRKGPPGDDGGYCQCPPRDGSGISYGAGSTTFPGNWDEYHSYKNGNGPIATISERAVEEQNVQQFHKRKVSNANRPQNTDEDIDYRRSRKHYSDQQRTQKWHSPTAPMVDYRDSREDHRKRLTARRVEDKKTAKVNNAVDFELRARL</sequence>
<feature type="compositionally biased region" description="Basic and acidic residues" evidence="2">
    <location>
        <begin position="421"/>
        <end position="441"/>
    </location>
</feature>
<evidence type="ECO:0000313" key="3">
    <source>
        <dbReference type="EMBL" id="KAK6766041.1"/>
    </source>
</evidence>
<feature type="region of interest" description="Disordered" evidence="2">
    <location>
        <begin position="153"/>
        <end position="328"/>
    </location>
</feature>
<evidence type="ECO:0000256" key="2">
    <source>
        <dbReference type="SAM" id="MobiDB-lite"/>
    </source>
</evidence>
<evidence type="ECO:0008006" key="5">
    <source>
        <dbReference type="Google" id="ProtNLM"/>
    </source>
</evidence>
<accession>A0ABR1ETR7</accession>
<dbReference type="Proteomes" id="UP001303046">
    <property type="component" value="Unassembled WGS sequence"/>
</dbReference>
<protein>
    <recommendedName>
        <fullName evidence="5">Collagen triple helix repeat protein</fullName>
    </recommendedName>
</protein>
<keyword evidence="1" id="KW-0677">Repeat</keyword>
<comment type="caution">
    <text evidence="3">The sequence shown here is derived from an EMBL/GenBank/DDBJ whole genome shotgun (WGS) entry which is preliminary data.</text>
</comment>
<reference evidence="3 4" key="1">
    <citation type="submission" date="2023-08" db="EMBL/GenBank/DDBJ databases">
        <title>A Necator americanus chromosomal reference genome.</title>
        <authorList>
            <person name="Ilik V."/>
            <person name="Petrzelkova K.J."/>
            <person name="Pardy F."/>
            <person name="Fuh T."/>
            <person name="Niatou-Singa F.S."/>
            <person name="Gouil Q."/>
            <person name="Baker L."/>
            <person name="Ritchie M.E."/>
            <person name="Jex A.R."/>
            <person name="Gazzola D."/>
            <person name="Li H."/>
            <person name="Toshio Fujiwara R."/>
            <person name="Zhan B."/>
            <person name="Aroian R.V."/>
            <person name="Pafco B."/>
            <person name="Schwarz E.M."/>
        </authorList>
    </citation>
    <scope>NUCLEOTIDE SEQUENCE [LARGE SCALE GENOMIC DNA]</scope>
    <source>
        <strain evidence="3 4">Aroian</strain>
        <tissue evidence="3">Whole animal</tissue>
    </source>
</reference>
<dbReference type="EMBL" id="JAVFWL010000006">
    <property type="protein sequence ID" value="KAK6766041.1"/>
    <property type="molecule type" value="Genomic_DNA"/>
</dbReference>